<gene>
    <name evidence="1" type="ORF">CVP05_03380</name>
</gene>
<evidence type="ECO:0000313" key="1">
    <source>
        <dbReference type="EMBL" id="PJG86226.1"/>
    </source>
</evidence>
<organism evidence="1 2">
    <name type="scientific">Conservatibacter flavescens</name>
    <dbReference type="NCBI Taxonomy" id="28161"/>
    <lineage>
        <taxon>Bacteria</taxon>
        <taxon>Pseudomonadati</taxon>
        <taxon>Pseudomonadota</taxon>
        <taxon>Gammaproteobacteria</taxon>
        <taxon>Pasteurellales</taxon>
        <taxon>Pasteurellaceae</taxon>
        <taxon>Conservatibacter</taxon>
    </lineage>
</organism>
<reference evidence="1 2" key="1">
    <citation type="submission" date="2017-11" db="EMBL/GenBank/DDBJ databases">
        <title>Reclassification of Bisgaard taxon 7 as Conservatibacter flavescens gen. nov., sp. nov.</title>
        <authorList>
            <person name="Christensen H."/>
        </authorList>
    </citation>
    <scope>NUCLEOTIDE SEQUENCE [LARGE SCALE GENOMIC DNA]</scope>
    <source>
        <strain evidence="1 2">7_4</strain>
    </source>
</reference>
<dbReference type="AlphaFoldDB" id="A0A2M8S4Z7"/>
<dbReference type="Proteomes" id="UP000229329">
    <property type="component" value="Unassembled WGS sequence"/>
</dbReference>
<dbReference type="OrthoDB" id="5688457at2"/>
<accession>A0A2M8S4Z7</accession>
<dbReference type="EMBL" id="PHHA01000003">
    <property type="protein sequence ID" value="PJG86226.1"/>
    <property type="molecule type" value="Genomic_DNA"/>
</dbReference>
<protein>
    <submittedName>
        <fullName evidence="1">Uncharacterized protein</fullName>
    </submittedName>
</protein>
<proteinExistence type="predicted"/>
<evidence type="ECO:0000313" key="2">
    <source>
        <dbReference type="Proteomes" id="UP000229329"/>
    </source>
</evidence>
<dbReference type="RefSeq" id="WP_100288159.1">
    <property type="nucleotide sequence ID" value="NZ_PHHA01000003.1"/>
</dbReference>
<name>A0A2M8S4Z7_9PAST</name>
<sequence>MIVYFLKNNLKDYVIYPPPENVEDYYAISVNNESELNGKILIEKKGKYLLIDDEIDLKEAKSSKLKEINTKSQNFINSIAQIDKTPNFERETWLIQEAEAKSWKANPHADTPVLTAIALNRGVDVDVLREKAYQKSIAYSVLAATIAGQRQKFEDLLEQAQTIEEVQAIEVIYQLGATNE</sequence>
<comment type="caution">
    <text evidence="1">The sequence shown here is derived from an EMBL/GenBank/DDBJ whole genome shotgun (WGS) entry which is preliminary data.</text>
</comment>
<keyword evidence="2" id="KW-1185">Reference proteome</keyword>